<sequence>MPVTPPGDGLLPPDGTLSGAAFLWHLLRHVLPKGFRRARNYGFLHPNRKRLIHLLQVLLRLRPVPMPAPVRARP</sequence>
<dbReference type="GO" id="GO:0003677">
    <property type="term" value="F:DNA binding"/>
    <property type="evidence" value="ECO:0007669"/>
    <property type="project" value="InterPro"/>
</dbReference>
<feature type="domain" description="Transposase IS801/IS1294" evidence="1">
    <location>
        <begin position="16"/>
        <end position="47"/>
    </location>
</feature>
<proteinExistence type="predicted"/>
<dbReference type="KEGG" id="tni:TVNIR_1144"/>
<keyword evidence="3" id="KW-1185">Reference proteome</keyword>
<organism evidence="2 3">
    <name type="scientific">Thioalkalivibrio nitratireducens (strain DSM 14787 / UNIQEM 213 / ALEN2)</name>
    <dbReference type="NCBI Taxonomy" id="1255043"/>
    <lineage>
        <taxon>Bacteria</taxon>
        <taxon>Pseudomonadati</taxon>
        <taxon>Pseudomonadota</taxon>
        <taxon>Gammaproteobacteria</taxon>
        <taxon>Chromatiales</taxon>
        <taxon>Ectothiorhodospiraceae</taxon>
        <taxon>Thioalkalivibrio</taxon>
    </lineage>
</organism>
<dbReference type="Proteomes" id="UP000010809">
    <property type="component" value="Chromosome"/>
</dbReference>
<evidence type="ECO:0000313" key="3">
    <source>
        <dbReference type="Proteomes" id="UP000010809"/>
    </source>
</evidence>
<name>L0DWS6_THIND</name>
<dbReference type="HOGENOM" id="CLU_2686643_0_0_6"/>
<dbReference type="RefSeq" id="WP_015257959.1">
    <property type="nucleotide sequence ID" value="NC_019902.2"/>
</dbReference>
<dbReference type="STRING" id="1255043.TVNIR_1144"/>
<dbReference type="GO" id="GO:0004803">
    <property type="term" value="F:transposase activity"/>
    <property type="evidence" value="ECO:0007669"/>
    <property type="project" value="InterPro"/>
</dbReference>
<gene>
    <name evidence="2" type="ordered locus">TVNIR_1144</name>
</gene>
<reference evidence="2" key="1">
    <citation type="submission" date="2015-12" db="EMBL/GenBank/DDBJ databases">
        <authorList>
            <person name="Tikhonova T.V."/>
            <person name="Pavlov A.R."/>
            <person name="Beletsky A.V."/>
            <person name="Mardanov A.V."/>
            <person name="Sorokin D.Y."/>
            <person name="Ravin N.V."/>
            <person name="Popov V.O."/>
        </authorList>
    </citation>
    <scope>NUCLEOTIDE SEQUENCE</scope>
    <source>
        <strain evidence="2">DSM 14787</strain>
    </source>
</reference>
<dbReference type="EMBL" id="CP003989">
    <property type="protein sequence ID" value="AGA32821.1"/>
    <property type="molecule type" value="Genomic_DNA"/>
</dbReference>
<dbReference type="PATRIC" id="fig|1255043.3.peg.1156"/>
<dbReference type="InterPro" id="IPR007069">
    <property type="entry name" value="Transposase_32"/>
</dbReference>
<dbReference type="AlphaFoldDB" id="L0DWS6"/>
<dbReference type="GO" id="GO:0006313">
    <property type="term" value="P:DNA transposition"/>
    <property type="evidence" value="ECO:0007669"/>
    <property type="project" value="InterPro"/>
</dbReference>
<evidence type="ECO:0000259" key="1">
    <source>
        <dbReference type="Pfam" id="PF04986"/>
    </source>
</evidence>
<protein>
    <recommendedName>
        <fullName evidence="1">Transposase IS801/IS1294 domain-containing protein</fullName>
    </recommendedName>
</protein>
<evidence type="ECO:0000313" key="2">
    <source>
        <dbReference type="EMBL" id="AGA32821.1"/>
    </source>
</evidence>
<dbReference type="Pfam" id="PF04986">
    <property type="entry name" value="Y2_Tnp"/>
    <property type="match status" value="1"/>
</dbReference>
<accession>L0DWS6</accession>